<dbReference type="RefSeq" id="WP_049664120.1">
    <property type="nucleotide sequence ID" value="NZ_LFXJ01000005.1"/>
</dbReference>
<gene>
    <name evidence="1" type="ORF">ACZ11_04550</name>
</gene>
<proteinExistence type="predicted"/>
<dbReference type="OrthoDB" id="8592993at2"/>
<accession>A0A0K9FAQ0</accession>
<dbReference type="EMBL" id="LFXJ01000005">
    <property type="protein sequence ID" value="KMY31505.1"/>
    <property type="molecule type" value="Genomic_DNA"/>
</dbReference>
<evidence type="ECO:0000313" key="2">
    <source>
        <dbReference type="Proteomes" id="UP000037326"/>
    </source>
</evidence>
<comment type="caution">
    <text evidence="1">The sequence shown here is derived from an EMBL/GenBank/DDBJ whole genome shotgun (WGS) entry which is preliminary data.</text>
</comment>
<dbReference type="Proteomes" id="UP000037326">
    <property type="component" value="Unassembled WGS sequence"/>
</dbReference>
<dbReference type="PATRIC" id="fig|582475.4.peg.334"/>
<sequence>MDILELINTNVFLKRLFPNGLTEPVYIGQIGFDIEGRMSVNIHTKQKPAIEVAKWGNWGVDYNVIVIKLNGLCRDSASLKNWKNARYGKLTIVKNIESFIISQQGSNWSIELECDALIFNECSIYTDEAE</sequence>
<dbReference type="AlphaFoldDB" id="A0A0K9FAQ0"/>
<name>A0A0K9FAQ0_9BACI</name>
<protein>
    <submittedName>
        <fullName evidence="1">Uncharacterized protein</fullName>
    </submittedName>
</protein>
<evidence type="ECO:0000313" key="1">
    <source>
        <dbReference type="EMBL" id="KMY31505.1"/>
    </source>
</evidence>
<reference evidence="2" key="1">
    <citation type="submission" date="2015-07" db="EMBL/GenBank/DDBJ databases">
        <authorList>
            <consortium name="Consortium for Microbial Forensics and Genomics (microFORGE)"/>
            <person name="Knight B.M."/>
            <person name="Roberts D.P."/>
            <person name="Lin D."/>
            <person name="Hari K."/>
            <person name="Fletcher J."/>
            <person name="Melcher U."/>
            <person name="Blagden T."/>
            <person name="Winegar R.A."/>
        </authorList>
    </citation>
    <scope>NUCLEOTIDE SEQUENCE [LARGE SCALE GENOMIC DNA]</scope>
    <source>
        <strain evidence="2">DSM 23493</strain>
    </source>
</reference>
<organism evidence="1 2">
    <name type="scientific">Lysinibacillus xylanilyticus</name>
    <dbReference type="NCBI Taxonomy" id="582475"/>
    <lineage>
        <taxon>Bacteria</taxon>
        <taxon>Bacillati</taxon>
        <taxon>Bacillota</taxon>
        <taxon>Bacilli</taxon>
        <taxon>Bacillales</taxon>
        <taxon>Bacillaceae</taxon>
        <taxon>Lysinibacillus</taxon>
    </lineage>
</organism>
<dbReference type="GeneID" id="96597570"/>